<feature type="region of interest" description="Disordered" evidence="1">
    <location>
        <begin position="1"/>
        <end position="31"/>
    </location>
</feature>
<proteinExistence type="predicted"/>
<comment type="caution">
    <text evidence="2">The sequence shown here is derived from an EMBL/GenBank/DDBJ whole genome shotgun (WGS) entry which is preliminary data.</text>
</comment>
<gene>
    <name evidence="2" type="ORF">CEP54_002886</name>
</gene>
<dbReference type="Proteomes" id="UP000288168">
    <property type="component" value="Unassembled WGS sequence"/>
</dbReference>
<feature type="compositionally biased region" description="Basic and acidic residues" evidence="1">
    <location>
        <begin position="1"/>
        <end position="16"/>
    </location>
</feature>
<protein>
    <submittedName>
        <fullName evidence="2">Uncharacterized protein</fullName>
    </submittedName>
</protein>
<evidence type="ECO:0000313" key="2">
    <source>
        <dbReference type="EMBL" id="RSL68346.1"/>
    </source>
</evidence>
<dbReference type="PANTHER" id="PTHR40788:SF2">
    <property type="entry name" value="CLR5 DOMAIN-CONTAINING PROTEIN"/>
    <property type="match status" value="1"/>
</dbReference>
<dbReference type="EMBL" id="NKCI01000017">
    <property type="protein sequence ID" value="RSL68346.1"/>
    <property type="molecule type" value="Genomic_DNA"/>
</dbReference>
<accession>A0A428QSU6</accession>
<dbReference type="STRING" id="1325734.A0A428QSU6"/>
<organism evidence="2 3">
    <name type="scientific">Fusarium duplospermum</name>
    <dbReference type="NCBI Taxonomy" id="1325734"/>
    <lineage>
        <taxon>Eukaryota</taxon>
        <taxon>Fungi</taxon>
        <taxon>Dikarya</taxon>
        <taxon>Ascomycota</taxon>
        <taxon>Pezizomycotina</taxon>
        <taxon>Sordariomycetes</taxon>
        <taxon>Hypocreomycetidae</taxon>
        <taxon>Hypocreales</taxon>
        <taxon>Nectriaceae</taxon>
        <taxon>Fusarium</taxon>
        <taxon>Fusarium solani species complex</taxon>
    </lineage>
</organism>
<sequence>MQPRRDFRFDPFKSDQELGIPEDFDDGELDGIDWSNPESFLGAMGIGGPMPKMPTPAEVRREAKGESREIFASYDTLSKILERHEATIQKRWSKKTRQQRLQILLNAWPGMPASHRPDFEALRKESKEQRERGTRYKEHFMWPYINQEDLSQPKVMPLLLNSRGRHPPPTFAATDNDSVHLGLVSRALVPVFLNEHVMVLHGATTAEGYGKLIAWDDHPDAFEWMHTRKQFLPGEGLLILEVQARLMEFLVDCCHEILHEIPPADLISDAYPVQPEPPLKTDNDSSGFASLAVMAAEAPYRLPERLDLARVESLLEAKKSAAEDHVWALREDPAYFSHEFLEVKDHRQEMLKDTQGRSHPVTNKLREHLLWARVTGTMLTDAYISLETFTELHRQAQHLRDLQDKYKAEISPKKDLPEEYMVALLRFRYFLEKTAKSPLERLKMVVVSSPPMQKFFVREPPTDPNSTKIRIIPRSGIKKSKAEEHLIWLLQNLWEDEYNLFLIGLPHLMDELERLLQASPEADVLVSAHVIKILGDLSIMAQCSRQLELYQPWAQRFETASVDHVDKFKEEHAQWGKPWAQFLPAIREQNLANIGRLAEPSGGKFAYPFDKRRTKDTVEALRRAEANLDAVWDKIDEHLRSKAPALQGTAVNRFLSKPRMLRRTAEWVEPTVSTKNKKTADPDLDVLNRPLSNVFLDHSEDKAQGSKVQPKVKTKTKGVSSAKPAAAPETAESENPDPQPTFHVDARTLKVFRTLFFNPEVNSTPGSVLWNDFLHAMVATGFQAEKLYGSVWQFSPTKLDVERSIHFHEPHPKGKIPFEVARRHGRRLTRAYGWFGGMFVLKKK</sequence>
<feature type="region of interest" description="Disordered" evidence="1">
    <location>
        <begin position="698"/>
        <end position="742"/>
    </location>
</feature>
<dbReference type="AlphaFoldDB" id="A0A428QSU6"/>
<dbReference type="OrthoDB" id="2922289at2759"/>
<reference evidence="2 3" key="1">
    <citation type="submission" date="2017-06" db="EMBL/GenBank/DDBJ databases">
        <title>Comparative genomic analysis of Ambrosia Fusariam Clade fungi.</title>
        <authorList>
            <person name="Stajich J.E."/>
            <person name="Carrillo J."/>
            <person name="Kijimoto T."/>
            <person name="Eskalen A."/>
            <person name="O'Donnell K."/>
            <person name="Kasson M."/>
        </authorList>
    </citation>
    <scope>NUCLEOTIDE SEQUENCE [LARGE SCALE GENOMIC DNA]</scope>
    <source>
        <strain evidence="2 3">NRRL62584</strain>
    </source>
</reference>
<evidence type="ECO:0000313" key="3">
    <source>
        <dbReference type="Proteomes" id="UP000288168"/>
    </source>
</evidence>
<evidence type="ECO:0000256" key="1">
    <source>
        <dbReference type="SAM" id="MobiDB-lite"/>
    </source>
</evidence>
<name>A0A428QSU6_9HYPO</name>
<dbReference type="PANTHER" id="PTHR40788">
    <property type="entry name" value="CLR5 DOMAIN-CONTAINING PROTEIN-RELATED"/>
    <property type="match status" value="1"/>
</dbReference>
<feature type="compositionally biased region" description="Acidic residues" evidence="1">
    <location>
        <begin position="20"/>
        <end position="31"/>
    </location>
</feature>
<keyword evidence="3" id="KW-1185">Reference proteome</keyword>